<dbReference type="Proteomes" id="UP000183038">
    <property type="component" value="Unassembled WGS sequence"/>
</dbReference>
<protein>
    <submittedName>
        <fullName evidence="1">Uncharacterized protein</fullName>
    </submittedName>
</protein>
<dbReference type="AlphaFoldDB" id="A0A1H4URU5"/>
<evidence type="ECO:0000313" key="1">
    <source>
        <dbReference type="EMBL" id="SEC71456.1"/>
    </source>
</evidence>
<dbReference type="EMBL" id="FNTB01000001">
    <property type="protein sequence ID" value="SEC71456.1"/>
    <property type="molecule type" value="Genomic_DNA"/>
</dbReference>
<proteinExistence type="predicted"/>
<reference evidence="1 2" key="1">
    <citation type="submission" date="2016-10" db="EMBL/GenBank/DDBJ databases">
        <authorList>
            <person name="de Groot N.N."/>
        </authorList>
    </citation>
    <scope>NUCLEOTIDE SEQUENCE [LARGE SCALE GENOMIC DNA]</scope>
    <source>
        <strain evidence="1 2">MAR_2009_71</strain>
    </source>
</reference>
<evidence type="ECO:0000313" key="2">
    <source>
        <dbReference type="Proteomes" id="UP000183038"/>
    </source>
</evidence>
<gene>
    <name evidence="1" type="ORF">SAMN05192540_3885</name>
</gene>
<organism evidence="1 2">
    <name type="scientific">Maribacter dokdonensis</name>
    <dbReference type="NCBI Taxonomy" id="320912"/>
    <lineage>
        <taxon>Bacteria</taxon>
        <taxon>Pseudomonadati</taxon>
        <taxon>Bacteroidota</taxon>
        <taxon>Flavobacteriia</taxon>
        <taxon>Flavobacteriales</taxon>
        <taxon>Flavobacteriaceae</taxon>
        <taxon>Maribacter</taxon>
    </lineage>
</organism>
<name>A0A1H4URU5_9FLAO</name>
<accession>A0A1H4URU5</accession>
<sequence>MSQSSNVEVYNREAETKRRVEHNRKIDAIVKLSLIGKSCKCGSNNLKQIRKGSYIVRCINCNSKHRLGFKV</sequence>